<reference evidence="4 5" key="1">
    <citation type="submission" date="2016-07" db="EMBL/GenBank/DDBJ databases">
        <title>Draft genome of the white-rot fungus Obba rivulosa 3A-2.</title>
        <authorList>
            <consortium name="DOE Joint Genome Institute"/>
            <person name="Miettinen O."/>
            <person name="Riley R."/>
            <person name="Acob R."/>
            <person name="Barry K."/>
            <person name="Cullen D."/>
            <person name="De Vries R."/>
            <person name="Hainaut M."/>
            <person name="Hatakka A."/>
            <person name="Henrissat B."/>
            <person name="Hilden K."/>
            <person name="Kuo R."/>
            <person name="Labutti K."/>
            <person name="Lipzen A."/>
            <person name="Makela M.R."/>
            <person name="Sandor L."/>
            <person name="Spatafora J.W."/>
            <person name="Grigoriev I.V."/>
            <person name="Hibbett D.S."/>
        </authorList>
    </citation>
    <scope>NUCLEOTIDE SEQUENCE [LARGE SCALE GENOMIC DNA]</scope>
    <source>
        <strain evidence="4 5">3A-2</strain>
    </source>
</reference>
<dbReference type="InterPro" id="IPR004328">
    <property type="entry name" value="BRO1_dom"/>
</dbReference>
<evidence type="ECO:0000313" key="5">
    <source>
        <dbReference type="Proteomes" id="UP000250043"/>
    </source>
</evidence>
<feature type="domain" description="BRO1" evidence="3">
    <location>
        <begin position="3"/>
        <end position="371"/>
    </location>
</feature>
<evidence type="ECO:0000259" key="3">
    <source>
        <dbReference type="PROSITE" id="PS51180"/>
    </source>
</evidence>
<dbReference type="CDD" id="cd09241">
    <property type="entry name" value="BRO1_ScRim20-like"/>
    <property type="match status" value="1"/>
</dbReference>
<proteinExistence type="inferred from homology"/>
<sequence length="787" mass="87467">MPNQLVIPFKTTDTPPIPSAVREYISTSHSETSPNAFFLDAKRWETLRADAAGTAIHIDRVEAIQRYHAQLVFILTKLPPDIGLEVSYALAFKPSSPPVTLRSLVYERASVLFNLAALYSQLAGAGDRKTGDGIKRAIGYYQNAVGTLMYIRTSVTQKLKQTLAAEIVPLEFEEAFLTSLECLMLAQAQECVWQKAVMEHYKNGLIAKLSTKVSSLYGESADHIKAAPSSIRQLFPSNWLPHLESKELHFRAAAQVRKSVDDLEASRYGHEISRLTEALTLAKRGYEIARRGGVAPAVLDDSKSILEIVQKDLVRAERDNSLIYHDDIPPISALPAIPEVSMVQSAVPIGLSDHKSVIGNNEVLFAELVPDAAKVAIDQETAKTLESLGLPGVLDALERPIGLPPSLLKKAEEVKLEDGPTRIETLINDVETLARHNMGVLDAALDILDSEADHDAAFRQAYPTDRLESSQVNYDLVRKAERYRNILEEASKSDELVRGKWDEWESNIKELMLDEAQLEEAIPSSTIGKQNAATRKHARQLRRLLESLDDIKKDRAAVLTRAHDRVPRDDPTPLVLRHAASFQRWTEIEPRMFDDCLSDGLGYYQDLLAEIDETEPTQNGLLKSLVGEHALLVESRREDPSVKEREHALQSLDLAYHKYKEIVRNLDEGIKFYNGFSEIVAQFKASCSDWANVRTHEIQSLTAAVQSLTLRDSPSVPQAVQSMPLRSSPPVPQAPHPTMTPAPPTQRVARDLPPPDSDEWESTELASAPTTPRLVRRAVPQAGRSGR</sequence>
<keyword evidence="5" id="KW-1185">Reference proteome</keyword>
<dbReference type="Proteomes" id="UP000250043">
    <property type="component" value="Unassembled WGS sequence"/>
</dbReference>
<dbReference type="Gene3D" id="1.20.120.560">
    <property type="entry name" value="alix/aip1 in complex with the ypdl late domain"/>
    <property type="match status" value="1"/>
</dbReference>
<organism evidence="4 5">
    <name type="scientific">Obba rivulosa</name>
    <dbReference type="NCBI Taxonomy" id="1052685"/>
    <lineage>
        <taxon>Eukaryota</taxon>
        <taxon>Fungi</taxon>
        <taxon>Dikarya</taxon>
        <taxon>Basidiomycota</taxon>
        <taxon>Agaricomycotina</taxon>
        <taxon>Agaricomycetes</taxon>
        <taxon>Polyporales</taxon>
        <taxon>Gelatoporiaceae</taxon>
        <taxon>Obba</taxon>
    </lineage>
</organism>
<dbReference type="SMART" id="SM01041">
    <property type="entry name" value="BRO1"/>
    <property type="match status" value="1"/>
</dbReference>
<feature type="region of interest" description="Disordered" evidence="2">
    <location>
        <begin position="715"/>
        <end position="787"/>
    </location>
</feature>
<dbReference type="PANTHER" id="PTHR23030:SF39">
    <property type="entry name" value="PROGRAMMED CELL DEATH 6-INTERACTING PROTEIN"/>
    <property type="match status" value="1"/>
</dbReference>
<feature type="compositionally biased region" description="Polar residues" evidence="2">
    <location>
        <begin position="715"/>
        <end position="725"/>
    </location>
</feature>
<protein>
    <submittedName>
        <fullName evidence="4">BRO1-domain-containing protein</fullName>
    </submittedName>
</protein>
<dbReference type="Gene3D" id="1.20.140.50">
    <property type="entry name" value="alix/aip1 like domains"/>
    <property type="match status" value="1"/>
</dbReference>
<comment type="similarity">
    <text evidence="1">Belongs to the palA/RIM20 family.</text>
</comment>
<dbReference type="Pfam" id="PF03097">
    <property type="entry name" value="BRO1"/>
    <property type="match status" value="1"/>
</dbReference>
<dbReference type="OrthoDB" id="64867at2759"/>
<dbReference type="InterPro" id="IPR025304">
    <property type="entry name" value="ALIX_V_dom"/>
</dbReference>
<name>A0A8E2DTH1_9APHY</name>
<dbReference type="Pfam" id="PF13949">
    <property type="entry name" value="ALIX_LYPXL_bnd"/>
    <property type="match status" value="1"/>
</dbReference>
<evidence type="ECO:0000256" key="2">
    <source>
        <dbReference type="SAM" id="MobiDB-lite"/>
    </source>
</evidence>
<evidence type="ECO:0000256" key="1">
    <source>
        <dbReference type="ARBA" id="ARBA00038154"/>
    </source>
</evidence>
<dbReference type="PROSITE" id="PS51180">
    <property type="entry name" value="BRO1"/>
    <property type="match status" value="1"/>
</dbReference>
<accession>A0A8E2DTH1</accession>
<feature type="compositionally biased region" description="Pro residues" evidence="2">
    <location>
        <begin position="727"/>
        <end position="744"/>
    </location>
</feature>
<dbReference type="EMBL" id="KV722336">
    <property type="protein sequence ID" value="OCH95381.1"/>
    <property type="molecule type" value="Genomic_DNA"/>
</dbReference>
<dbReference type="Gene3D" id="1.25.40.280">
    <property type="entry name" value="alix/aip1 like domains"/>
    <property type="match status" value="1"/>
</dbReference>
<gene>
    <name evidence="4" type="ORF">OBBRIDRAFT_574725</name>
</gene>
<dbReference type="GO" id="GO:0005768">
    <property type="term" value="C:endosome"/>
    <property type="evidence" value="ECO:0007669"/>
    <property type="project" value="TreeGrafter"/>
</dbReference>
<dbReference type="AlphaFoldDB" id="A0A8E2DTH1"/>
<dbReference type="PANTHER" id="PTHR23030">
    <property type="entry name" value="PCD6 INTERACTING PROTEIN-RELATED"/>
    <property type="match status" value="1"/>
</dbReference>
<evidence type="ECO:0000313" key="4">
    <source>
        <dbReference type="EMBL" id="OCH95381.1"/>
    </source>
</evidence>
<dbReference type="InterPro" id="IPR038499">
    <property type="entry name" value="BRO1_sf"/>
</dbReference>